<accession>A0A8J3IWP4</accession>
<dbReference type="GO" id="GO:0008233">
    <property type="term" value="F:peptidase activity"/>
    <property type="evidence" value="ECO:0007669"/>
    <property type="project" value="UniProtKB-KW"/>
</dbReference>
<gene>
    <name evidence="5" type="ORF">Aru02nite_22550</name>
</gene>
<dbReference type="InterPro" id="IPR051458">
    <property type="entry name" value="Cyt/Met_Dipeptidase"/>
</dbReference>
<dbReference type="EMBL" id="BOMB01000012">
    <property type="protein sequence ID" value="GID11366.1"/>
    <property type="molecule type" value="Genomic_DNA"/>
</dbReference>
<dbReference type="SUPFAM" id="SSF53187">
    <property type="entry name" value="Zn-dependent exopeptidases"/>
    <property type="match status" value="1"/>
</dbReference>
<dbReference type="PANTHER" id="PTHR43270">
    <property type="entry name" value="BETA-ALA-HIS DIPEPTIDASE"/>
    <property type="match status" value="1"/>
</dbReference>
<keyword evidence="1" id="KW-0645">Protease</keyword>
<evidence type="ECO:0000256" key="2">
    <source>
        <dbReference type="ARBA" id="ARBA00022723"/>
    </source>
</evidence>
<dbReference type="Pfam" id="PF07687">
    <property type="entry name" value="M20_dimer"/>
    <property type="match status" value="1"/>
</dbReference>
<comment type="caution">
    <text evidence="5">The sequence shown here is derived from an EMBL/GenBank/DDBJ whole genome shotgun (WGS) entry which is preliminary data.</text>
</comment>
<dbReference type="GO" id="GO:0046872">
    <property type="term" value="F:metal ion binding"/>
    <property type="evidence" value="ECO:0007669"/>
    <property type="project" value="UniProtKB-KW"/>
</dbReference>
<evidence type="ECO:0000313" key="5">
    <source>
        <dbReference type="EMBL" id="GID11366.1"/>
    </source>
</evidence>
<dbReference type="Pfam" id="PF01546">
    <property type="entry name" value="Peptidase_M20"/>
    <property type="match status" value="1"/>
</dbReference>
<dbReference type="RefSeq" id="WP_203657365.1">
    <property type="nucleotide sequence ID" value="NZ_BAAAZM010000006.1"/>
</dbReference>
<dbReference type="Proteomes" id="UP000612808">
    <property type="component" value="Unassembled WGS sequence"/>
</dbReference>
<protein>
    <submittedName>
        <fullName evidence="5">Dipeptidase</fullName>
    </submittedName>
</protein>
<dbReference type="GO" id="GO:0006508">
    <property type="term" value="P:proteolysis"/>
    <property type="evidence" value="ECO:0007669"/>
    <property type="project" value="UniProtKB-KW"/>
</dbReference>
<evidence type="ECO:0000313" key="6">
    <source>
        <dbReference type="Proteomes" id="UP000612808"/>
    </source>
</evidence>
<dbReference type="InterPro" id="IPR002933">
    <property type="entry name" value="Peptidase_M20"/>
</dbReference>
<keyword evidence="2" id="KW-0479">Metal-binding</keyword>
<evidence type="ECO:0000256" key="1">
    <source>
        <dbReference type="ARBA" id="ARBA00022670"/>
    </source>
</evidence>
<dbReference type="NCBIfam" id="NF005914">
    <property type="entry name" value="PRK07907.1"/>
    <property type="match status" value="1"/>
</dbReference>
<dbReference type="AlphaFoldDB" id="A0A8J3IWP4"/>
<dbReference type="PANTHER" id="PTHR43270:SF12">
    <property type="entry name" value="SUCCINYL-DIAMINOPIMELATE DESUCCINYLASE"/>
    <property type="match status" value="1"/>
</dbReference>
<dbReference type="InterPro" id="IPR011650">
    <property type="entry name" value="Peptidase_M20_dimer"/>
</dbReference>
<evidence type="ECO:0000256" key="3">
    <source>
        <dbReference type="ARBA" id="ARBA00022801"/>
    </source>
</evidence>
<feature type="domain" description="Peptidase M20 dimerisation" evidence="4">
    <location>
        <begin position="198"/>
        <end position="345"/>
    </location>
</feature>
<proteinExistence type="predicted"/>
<dbReference type="Gene3D" id="3.40.630.10">
    <property type="entry name" value="Zn peptidases"/>
    <property type="match status" value="1"/>
</dbReference>
<evidence type="ECO:0000259" key="4">
    <source>
        <dbReference type="Pfam" id="PF07687"/>
    </source>
</evidence>
<sequence>MSPRTDAEIRAAVDRVLPDVRRDLERLVRVPSVAFPGFDHGEVRRSAEMVAELCRSAGVPDVQILTVEGGQPAVVARIPAPPGAPTVLLYAHHDVQPVGDTSDWRTEPFEPTEDGDRLYGRGAADDKAGVTAHLAAIRAYDGQPPVGVTLFIEGEEECGSPTLEKFLREYSDLLAADVLVLADSGNWDIGTPALTTSLRGLVDCYVEVRTLSHAVHSGMFGGVVPDALTGLCRLLATLHDDAGNVAVAGLHDAGPTGVEMPEERLRAESGVLPGVELIGSGSITERNWNKPAISVIGIDCPTVKDASNTLVPAARAKVSLRLAPGQDAEAALTALVEHLEARGEWGATVTVTRGEVGAPYQIDATGPAYEAARDAFRTAWDGAAPVDMGIGGSIPFVAEFADAFPSAAILVTGVEDPDSRAHGANESLHLGEWRRACLAEALLLARLAPADR</sequence>
<organism evidence="5 6">
    <name type="scientific">Actinocatenispora rupis</name>
    <dbReference type="NCBI Taxonomy" id="519421"/>
    <lineage>
        <taxon>Bacteria</taxon>
        <taxon>Bacillati</taxon>
        <taxon>Actinomycetota</taxon>
        <taxon>Actinomycetes</taxon>
        <taxon>Micromonosporales</taxon>
        <taxon>Micromonosporaceae</taxon>
        <taxon>Actinocatenispora</taxon>
    </lineage>
</organism>
<reference evidence="5" key="1">
    <citation type="submission" date="2021-01" db="EMBL/GenBank/DDBJ databases">
        <title>Whole genome shotgun sequence of Actinocatenispora rupis NBRC 107355.</title>
        <authorList>
            <person name="Komaki H."/>
            <person name="Tamura T."/>
        </authorList>
    </citation>
    <scope>NUCLEOTIDE SEQUENCE</scope>
    <source>
        <strain evidence="5">NBRC 107355</strain>
    </source>
</reference>
<dbReference type="Gene3D" id="3.30.70.360">
    <property type="match status" value="1"/>
</dbReference>
<keyword evidence="6" id="KW-1185">Reference proteome</keyword>
<name>A0A8J3IWP4_9ACTN</name>
<keyword evidence="3" id="KW-0378">Hydrolase</keyword>